<keyword evidence="3" id="KW-1185">Reference proteome</keyword>
<feature type="compositionally biased region" description="Basic and acidic residues" evidence="1">
    <location>
        <begin position="17"/>
        <end position="31"/>
    </location>
</feature>
<name>A0ABT9YMN6_9BACI</name>
<dbReference type="Proteomes" id="UP001225034">
    <property type="component" value="Unassembled WGS sequence"/>
</dbReference>
<organism evidence="2 3">
    <name type="scientific">Alkalicoccobacillus murimartini</name>
    <dbReference type="NCBI Taxonomy" id="171685"/>
    <lineage>
        <taxon>Bacteria</taxon>
        <taxon>Bacillati</taxon>
        <taxon>Bacillota</taxon>
        <taxon>Bacilli</taxon>
        <taxon>Bacillales</taxon>
        <taxon>Bacillaceae</taxon>
        <taxon>Alkalicoccobacillus</taxon>
    </lineage>
</organism>
<dbReference type="EMBL" id="JAUSUA010000008">
    <property type="protein sequence ID" value="MDQ0209117.1"/>
    <property type="molecule type" value="Genomic_DNA"/>
</dbReference>
<protein>
    <submittedName>
        <fullName evidence="2">Uncharacterized protein</fullName>
    </submittedName>
</protein>
<reference evidence="2 3" key="1">
    <citation type="submission" date="2023-07" db="EMBL/GenBank/DDBJ databases">
        <title>Genomic Encyclopedia of Type Strains, Phase IV (KMG-IV): sequencing the most valuable type-strain genomes for metagenomic binning, comparative biology and taxonomic classification.</title>
        <authorList>
            <person name="Goeker M."/>
        </authorList>
    </citation>
    <scope>NUCLEOTIDE SEQUENCE [LARGE SCALE GENOMIC DNA]</scope>
    <source>
        <strain evidence="2 3">DSM 19154</strain>
    </source>
</reference>
<gene>
    <name evidence="2" type="ORF">J2S05_003952</name>
</gene>
<accession>A0ABT9YMN6</accession>
<sequence length="31" mass="3826">MIKIEVERLRASGGYQEPERQYKEESRHYQD</sequence>
<proteinExistence type="predicted"/>
<evidence type="ECO:0000313" key="2">
    <source>
        <dbReference type="EMBL" id="MDQ0209117.1"/>
    </source>
</evidence>
<evidence type="ECO:0000256" key="1">
    <source>
        <dbReference type="SAM" id="MobiDB-lite"/>
    </source>
</evidence>
<feature type="region of interest" description="Disordered" evidence="1">
    <location>
        <begin position="1"/>
        <end position="31"/>
    </location>
</feature>
<comment type="caution">
    <text evidence="2">The sequence shown here is derived from an EMBL/GenBank/DDBJ whole genome shotgun (WGS) entry which is preliminary data.</text>
</comment>
<evidence type="ECO:0000313" key="3">
    <source>
        <dbReference type="Proteomes" id="UP001225034"/>
    </source>
</evidence>
<feature type="compositionally biased region" description="Basic and acidic residues" evidence="1">
    <location>
        <begin position="1"/>
        <end position="10"/>
    </location>
</feature>